<accession>A0A553JUN9</accession>
<reference evidence="2" key="1">
    <citation type="submission" date="2019-07" db="EMBL/GenBank/DDBJ databases">
        <title>Shewanella sp. YLB-08 draft genomic sequence.</title>
        <authorList>
            <person name="Yu L."/>
        </authorList>
    </citation>
    <scope>NUCLEOTIDE SEQUENCE [LARGE SCALE GENOMIC DNA]</scope>
    <source>
        <strain evidence="2">JCM 20706</strain>
    </source>
</reference>
<comment type="caution">
    <text evidence="1">The sequence shown here is derived from an EMBL/GenBank/DDBJ whole genome shotgun (WGS) entry which is preliminary data.</text>
</comment>
<name>A0A553JUN9_SHEHA</name>
<proteinExistence type="predicted"/>
<gene>
    <name evidence="1" type="ORF">FN961_00625</name>
</gene>
<sequence length="64" mass="7415">MIYFNNLQGRDYNRAYGETVKCRVEGDDPIIFDLYDNQIANVMNEDWQYVTKGQMAMVIQGAST</sequence>
<organism evidence="1 2">
    <name type="scientific">Shewanella hanedai</name>
    <name type="common">Alteromonas hanedai</name>
    <dbReference type="NCBI Taxonomy" id="25"/>
    <lineage>
        <taxon>Bacteria</taxon>
        <taxon>Pseudomonadati</taxon>
        <taxon>Pseudomonadota</taxon>
        <taxon>Gammaproteobacteria</taxon>
        <taxon>Alteromonadales</taxon>
        <taxon>Shewanellaceae</taxon>
        <taxon>Shewanella</taxon>
    </lineage>
</organism>
<dbReference type="OrthoDB" id="6262672at2"/>
<dbReference type="Proteomes" id="UP000318126">
    <property type="component" value="Unassembled WGS sequence"/>
</dbReference>
<dbReference type="RefSeq" id="WP_143562613.1">
    <property type="nucleotide sequence ID" value="NZ_BMPL01000001.1"/>
</dbReference>
<dbReference type="EMBL" id="VKGK01000001">
    <property type="protein sequence ID" value="TRY16168.1"/>
    <property type="molecule type" value="Genomic_DNA"/>
</dbReference>
<dbReference type="AlphaFoldDB" id="A0A553JUN9"/>
<protein>
    <submittedName>
        <fullName evidence="1">Uncharacterized protein</fullName>
    </submittedName>
</protein>
<evidence type="ECO:0000313" key="1">
    <source>
        <dbReference type="EMBL" id="TRY16168.1"/>
    </source>
</evidence>
<keyword evidence="2" id="KW-1185">Reference proteome</keyword>
<evidence type="ECO:0000313" key="2">
    <source>
        <dbReference type="Proteomes" id="UP000318126"/>
    </source>
</evidence>